<dbReference type="PANTHER" id="PTHR30329:SF21">
    <property type="entry name" value="LIPOPROTEIN YIAD-RELATED"/>
    <property type="match status" value="1"/>
</dbReference>
<organism evidence="9 10">
    <name type="scientific">Actinomadura livida</name>
    <dbReference type="NCBI Taxonomy" id="79909"/>
    <lineage>
        <taxon>Bacteria</taxon>
        <taxon>Bacillati</taxon>
        <taxon>Actinomycetota</taxon>
        <taxon>Actinomycetes</taxon>
        <taxon>Streptosporangiales</taxon>
        <taxon>Thermomonosporaceae</taxon>
        <taxon>Actinomadura</taxon>
    </lineage>
</organism>
<feature type="compositionally biased region" description="Polar residues" evidence="5">
    <location>
        <begin position="38"/>
        <end position="48"/>
    </location>
</feature>
<evidence type="ECO:0000256" key="4">
    <source>
        <dbReference type="PROSITE-ProRule" id="PRU00473"/>
    </source>
</evidence>
<dbReference type="PROSITE" id="PS51123">
    <property type="entry name" value="OMPA_2"/>
    <property type="match status" value="1"/>
</dbReference>
<evidence type="ECO:0000313" key="10">
    <source>
        <dbReference type="Proteomes" id="UP000549343"/>
    </source>
</evidence>
<comment type="subcellular location">
    <subcellularLocation>
        <location evidence="1">Cell outer membrane</location>
    </subcellularLocation>
</comment>
<keyword evidence="3" id="KW-0998">Cell outer membrane</keyword>
<dbReference type="AlphaFoldDB" id="A0A7W7IAS5"/>
<sequence>MMHRMTVRRRAVRYAVGPLALILALSGCAGDDKPKSGGTPSKSANTAQGGELRPIMSVPMNHKDAPAHVDLLALSRTAADTVTARFKIVNDGEHPIDLAESLGEPGDATDPGLGDPLAASGIGLLDAKSEKLHYPLQKKTEDLDNCLCTRLFNNPVQPGGHIDVYATFPTPPAGVQKATIVFPLAVPFQDVPITGDPVKPLENQLDPARLQLEQPRVVGVRTLTEGTEQTVDDDPNDRSVRLSADVLFAIDKADLTPRAERLLQQVAKQIEASKGKTVQVDGHADKTGNDAINEPLSERRAKAVADRLRSLVTRKDVSYKAEGHGSREPVATNETEEGRRKNRRVSVTFARPPAPAPPPVNGEPYKRGSSTVLGSGTFQAAAAQGLKVEVNSLHRDSSGLTILVWTLRNTGQGTPDFGQKLEKSAYVHGADPQPMRLGTTGGVMLFDSANQVRYNPMSLEGGPCVCSRVDAGGAKKTVGPGESVVLWEAYNPQANAANLEMQVPWERGADAVVKGLTIR</sequence>
<dbReference type="InterPro" id="IPR006665">
    <property type="entry name" value="OmpA-like"/>
</dbReference>
<dbReference type="CDD" id="cd07185">
    <property type="entry name" value="OmpA_C-like"/>
    <property type="match status" value="1"/>
</dbReference>
<evidence type="ECO:0000259" key="7">
    <source>
        <dbReference type="PROSITE" id="PS51123"/>
    </source>
</evidence>
<dbReference type="Pfam" id="PF00691">
    <property type="entry name" value="OmpA"/>
    <property type="match status" value="1"/>
</dbReference>
<dbReference type="GO" id="GO:0009279">
    <property type="term" value="C:cell outer membrane"/>
    <property type="evidence" value="ECO:0007669"/>
    <property type="project" value="UniProtKB-SubCell"/>
</dbReference>
<dbReference type="InterPro" id="IPR036737">
    <property type="entry name" value="OmpA-like_sf"/>
</dbReference>
<feature type="chain" id="PRO_5039679281" evidence="6">
    <location>
        <begin position="30"/>
        <end position="519"/>
    </location>
</feature>
<feature type="region of interest" description="Disordered" evidence="5">
    <location>
        <begin position="31"/>
        <end position="51"/>
    </location>
</feature>
<feature type="region of interest" description="Disordered" evidence="5">
    <location>
        <begin position="319"/>
        <end position="365"/>
    </location>
</feature>
<accession>A0A7W7IAS5</accession>
<name>A0A7W7IAS5_9ACTN</name>
<dbReference type="SUPFAM" id="SSF103088">
    <property type="entry name" value="OmpA-like"/>
    <property type="match status" value="1"/>
</dbReference>
<evidence type="ECO:0000256" key="2">
    <source>
        <dbReference type="ARBA" id="ARBA00023136"/>
    </source>
</evidence>
<evidence type="ECO:0000256" key="1">
    <source>
        <dbReference type="ARBA" id="ARBA00004442"/>
    </source>
</evidence>
<evidence type="ECO:0000313" key="8">
    <source>
        <dbReference type="EMBL" id="GAA0569811.1"/>
    </source>
</evidence>
<proteinExistence type="predicted"/>
<dbReference type="EMBL" id="BAAAHD010000027">
    <property type="protein sequence ID" value="GAA0569811.1"/>
    <property type="molecule type" value="Genomic_DNA"/>
</dbReference>
<dbReference type="Proteomes" id="UP000549343">
    <property type="component" value="Unassembled WGS sequence"/>
</dbReference>
<evidence type="ECO:0000256" key="3">
    <source>
        <dbReference type="ARBA" id="ARBA00023237"/>
    </source>
</evidence>
<reference evidence="8 11" key="1">
    <citation type="journal article" date="2019" name="Int. J. Syst. Evol. Microbiol.">
        <title>The Global Catalogue of Microorganisms (GCM) 10K type strain sequencing project: providing services to taxonomists for standard genome sequencing and annotation.</title>
        <authorList>
            <consortium name="The Broad Institute Genomics Platform"/>
            <consortium name="The Broad Institute Genome Sequencing Center for Infectious Disease"/>
            <person name="Wu L."/>
            <person name="Ma J."/>
        </authorList>
    </citation>
    <scope>NUCLEOTIDE SEQUENCE [LARGE SCALE GENOMIC DNA]</scope>
    <source>
        <strain evidence="8 11">JCM 10667</strain>
    </source>
</reference>
<feature type="compositionally biased region" description="Pro residues" evidence="5">
    <location>
        <begin position="352"/>
        <end position="361"/>
    </location>
</feature>
<evidence type="ECO:0000313" key="9">
    <source>
        <dbReference type="EMBL" id="MBB4773298.1"/>
    </source>
</evidence>
<dbReference type="InterPro" id="IPR050330">
    <property type="entry name" value="Bact_OuterMem_StrucFunc"/>
</dbReference>
<feature type="signal peptide" evidence="6">
    <location>
        <begin position="1"/>
        <end position="29"/>
    </location>
</feature>
<gene>
    <name evidence="9" type="ORF">F4557_001716</name>
    <name evidence="8" type="ORF">GCM10009546_35780</name>
</gene>
<reference evidence="8" key="3">
    <citation type="submission" date="2023-12" db="EMBL/GenBank/DDBJ databases">
        <authorList>
            <person name="Sun Q."/>
            <person name="Inoue M."/>
        </authorList>
    </citation>
    <scope>NUCLEOTIDE SEQUENCE</scope>
    <source>
        <strain evidence="8">JCM 10667</strain>
    </source>
</reference>
<evidence type="ECO:0000256" key="5">
    <source>
        <dbReference type="SAM" id="MobiDB-lite"/>
    </source>
</evidence>
<reference evidence="9 10" key="2">
    <citation type="submission" date="2020-08" db="EMBL/GenBank/DDBJ databases">
        <title>Sequencing the genomes of 1000 actinobacteria strains.</title>
        <authorList>
            <person name="Klenk H.-P."/>
        </authorList>
    </citation>
    <scope>NUCLEOTIDE SEQUENCE [LARGE SCALE GENOMIC DNA]</scope>
    <source>
        <strain evidence="9 10">DSM 44772</strain>
    </source>
</reference>
<dbReference type="EMBL" id="JACHMV010000001">
    <property type="protein sequence ID" value="MBB4773298.1"/>
    <property type="molecule type" value="Genomic_DNA"/>
</dbReference>
<keyword evidence="6" id="KW-0732">Signal</keyword>
<keyword evidence="11" id="KW-1185">Reference proteome</keyword>
<feature type="domain" description="OmpA-like" evidence="7">
    <location>
        <begin position="235"/>
        <end position="353"/>
    </location>
</feature>
<dbReference type="Proteomes" id="UP001501427">
    <property type="component" value="Unassembled WGS sequence"/>
</dbReference>
<dbReference type="InterPro" id="IPR006664">
    <property type="entry name" value="OMP_bac"/>
</dbReference>
<dbReference type="PRINTS" id="PR01021">
    <property type="entry name" value="OMPADOMAIN"/>
</dbReference>
<protein>
    <submittedName>
        <fullName evidence="9">Outer membrane protein OmpA-like peptidoglycan-associated protein</fullName>
    </submittedName>
</protein>
<evidence type="ECO:0000256" key="6">
    <source>
        <dbReference type="SAM" id="SignalP"/>
    </source>
</evidence>
<comment type="caution">
    <text evidence="9">The sequence shown here is derived from an EMBL/GenBank/DDBJ whole genome shotgun (WGS) entry which is preliminary data.</text>
</comment>
<evidence type="ECO:0000313" key="11">
    <source>
        <dbReference type="Proteomes" id="UP001501427"/>
    </source>
</evidence>
<dbReference type="PROSITE" id="PS51257">
    <property type="entry name" value="PROKAR_LIPOPROTEIN"/>
    <property type="match status" value="1"/>
</dbReference>
<dbReference type="PANTHER" id="PTHR30329">
    <property type="entry name" value="STATOR ELEMENT OF FLAGELLAR MOTOR COMPLEX"/>
    <property type="match status" value="1"/>
</dbReference>
<keyword evidence="2 4" id="KW-0472">Membrane</keyword>
<dbReference type="RefSeq" id="WP_184881311.1">
    <property type="nucleotide sequence ID" value="NZ_BAAAHD010000027.1"/>
</dbReference>
<dbReference type="Gene3D" id="3.30.1330.60">
    <property type="entry name" value="OmpA-like domain"/>
    <property type="match status" value="1"/>
</dbReference>